<reference evidence="3" key="1">
    <citation type="submission" date="2023-06" db="EMBL/GenBank/DDBJ databases">
        <title>Genome-scale phylogeny and comparative genomics of the fungal order Sordariales.</title>
        <authorList>
            <consortium name="Lawrence Berkeley National Laboratory"/>
            <person name="Hensen N."/>
            <person name="Bonometti L."/>
            <person name="Westerberg I."/>
            <person name="Brannstrom I.O."/>
            <person name="Guillou S."/>
            <person name="Cros-Aarteil S."/>
            <person name="Calhoun S."/>
            <person name="Haridas S."/>
            <person name="Kuo A."/>
            <person name="Mondo S."/>
            <person name="Pangilinan J."/>
            <person name="Riley R."/>
            <person name="LaButti K."/>
            <person name="Andreopoulos B."/>
            <person name="Lipzen A."/>
            <person name="Chen C."/>
            <person name="Yanf M."/>
            <person name="Daum C."/>
            <person name="Ng V."/>
            <person name="Clum A."/>
            <person name="Steindorff A."/>
            <person name="Ohm R."/>
            <person name="Martin F."/>
            <person name="Silar P."/>
            <person name="Natvig D."/>
            <person name="Lalanne C."/>
            <person name="Gautier V."/>
            <person name="Ament-velasquez S.L."/>
            <person name="Kruys A."/>
            <person name="Hutchinson M.I."/>
            <person name="Powell A.J."/>
            <person name="Barry K."/>
            <person name="Miller A.N."/>
            <person name="Grigoriev I.V."/>
            <person name="Debuchy R."/>
            <person name="Gladieux P."/>
            <person name="Thoren M.H."/>
            <person name="Johannesson H."/>
        </authorList>
    </citation>
    <scope>NUCLEOTIDE SEQUENCE</scope>
    <source>
        <strain evidence="3">SMH3187-1</strain>
    </source>
</reference>
<evidence type="ECO:0000256" key="2">
    <source>
        <dbReference type="SAM" id="Phobius"/>
    </source>
</evidence>
<keyword evidence="2" id="KW-0472">Membrane</keyword>
<gene>
    <name evidence="3" type="ORF">B0T18DRAFT_387255</name>
</gene>
<proteinExistence type="predicted"/>
<keyword evidence="4" id="KW-1185">Reference proteome</keyword>
<sequence length="277" mass="28856">MATEHAPRHEPGLEAAYHAGLEPVVQHFPEVAYQQHLYPQHHHQNQYADAPLPKPDPLSSSVPPFSGVPRTFTSADPPPPGKRHRVCGCSLLVFLLAVIIAILSAAVIGLAAATGIEANQASDATAQVAALTASLAAAAPASTTAPISAIDAGCSANEKAVTGTNYTAFKVLGALRYTLYCNRDSKPAPLLSLFTPDFETCMDACAAYTRYIPESFGTGANTTCGAVTFIPAWTDKSVAFDGRAPGNCYLKPTVNAASLMVSTIGVDCHSAVYAPGT</sequence>
<evidence type="ECO:0000313" key="4">
    <source>
        <dbReference type="Proteomes" id="UP001172155"/>
    </source>
</evidence>
<keyword evidence="2" id="KW-0812">Transmembrane</keyword>
<feature type="region of interest" description="Disordered" evidence="1">
    <location>
        <begin position="40"/>
        <end position="60"/>
    </location>
</feature>
<keyword evidence="2" id="KW-1133">Transmembrane helix</keyword>
<comment type="caution">
    <text evidence="3">The sequence shown here is derived from an EMBL/GenBank/DDBJ whole genome shotgun (WGS) entry which is preliminary data.</text>
</comment>
<evidence type="ECO:0000313" key="3">
    <source>
        <dbReference type="EMBL" id="KAK0751079.1"/>
    </source>
</evidence>
<accession>A0AA40K9I4</accession>
<feature type="transmembrane region" description="Helical" evidence="2">
    <location>
        <begin position="91"/>
        <end position="113"/>
    </location>
</feature>
<protein>
    <submittedName>
        <fullName evidence="3">Uncharacterized protein</fullName>
    </submittedName>
</protein>
<dbReference type="Proteomes" id="UP001172155">
    <property type="component" value="Unassembled WGS sequence"/>
</dbReference>
<evidence type="ECO:0000256" key="1">
    <source>
        <dbReference type="SAM" id="MobiDB-lite"/>
    </source>
</evidence>
<dbReference type="AlphaFoldDB" id="A0AA40K9I4"/>
<dbReference type="EMBL" id="JAUKUD010000002">
    <property type="protein sequence ID" value="KAK0751079.1"/>
    <property type="molecule type" value="Genomic_DNA"/>
</dbReference>
<organism evidence="3 4">
    <name type="scientific">Schizothecium vesticola</name>
    <dbReference type="NCBI Taxonomy" id="314040"/>
    <lineage>
        <taxon>Eukaryota</taxon>
        <taxon>Fungi</taxon>
        <taxon>Dikarya</taxon>
        <taxon>Ascomycota</taxon>
        <taxon>Pezizomycotina</taxon>
        <taxon>Sordariomycetes</taxon>
        <taxon>Sordariomycetidae</taxon>
        <taxon>Sordariales</taxon>
        <taxon>Schizotheciaceae</taxon>
        <taxon>Schizothecium</taxon>
    </lineage>
</organism>
<name>A0AA40K9I4_9PEZI</name>